<proteinExistence type="predicted"/>
<accession>A0A6J5PDU6</accession>
<dbReference type="EMBL" id="LR796814">
    <property type="protein sequence ID" value="CAB4167621.1"/>
    <property type="molecule type" value="Genomic_DNA"/>
</dbReference>
<dbReference type="EMBL" id="LR796674">
    <property type="protein sequence ID" value="CAB4158699.1"/>
    <property type="molecule type" value="Genomic_DNA"/>
</dbReference>
<dbReference type="Pfam" id="PF10926">
    <property type="entry name" value="DUF2800"/>
    <property type="match status" value="1"/>
</dbReference>
<dbReference type="InterPro" id="IPR021229">
    <property type="entry name" value="DUF2800"/>
</dbReference>
<organism evidence="2">
    <name type="scientific">uncultured Caudovirales phage</name>
    <dbReference type="NCBI Taxonomy" id="2100421"/>
    <lineage>
        <taxon>Viruses</taxon>
        <taxon>Duplodnaviria</taxon>
        <taxon>Heunggongvirae</taxon>
        <taxon>Uroviricota</taxon>
        <taxon>Caudoviricetes</taxon>
        <taxon>Peduoviridae</taxon>
        <taxon>Maltschvirus</taxon>
        <taxon>Maltschvirus maltsch</taxon>
    </lineage>
</organism>
<gene>
    <name evidence="1" type="ORF">UFOVP714_26</name>
    <name evidence="2" type="ORF">UFOVP864_34</name>
</gene>
<evidence type="ECO:0000313" key="1">
    <source>
        <dbReference type="EMBL" id="CAB4158699.1"/>
    </source>
</evidence>
<dbReference type="InterPro" id="IPR011604">
    <property type="entry name" value="PDDEXK-like_dom_sf"/>
</dbReference>
<dbReference type="Gene3D" id="3.90.320.10">
    <property type="match status" value="1"/>
</dbReference>
<name>A0A6J5PDU6_9CAUD</name>
<protein>
    <recommendedName>
        <fullName evidence="3">DUF2800 domain-containing protein</fullName>
    </recommendedName>
</protein>
<sequence length="395" mass="43289">MSVHAKLSPSGAHRWMVCSGSVALEASFPDSSSSFAAEGTLAHEIASECLISGADPALLIGKPATVDGFDFTIDQTMVDHVKDYMKLVREYAQGGELLVEKRVGIGHLTGEEGAGGTSDAIIIKGSEIIIVDLKYGMGVKVDADNNPQLMIYALGALNEYDLIGDFDTVTMVIHQPRLNHVSEYNIPVSELLTFADEVRHAADKVRWEDPALVPGEKQCKFCKAKATCPALRAEMAEVVGGAADLSDFADLVPQEITSETSDNYLPVALSKVELIEQWCKAVRAEAERRLLAGQPVTGYKLVAGRAGNRDWKDAKAVEEMMKKTFRMRDDQVYDFKLISPTKAEKIFKENPKRWANLQEQIVRSEGKPSVAPATDKRPEMVVTPVMDDFRDLTAN</sequence>
<evidence type="ECO:0000313" key="2">
    <source>
        <dbReference type="EMBL" id="CAB4167621.1"/>
    </source>
</evidence>
<reference evidence="2" key="1">
    <citation type="submission" date="2020-04" db="EMBL/GenBank/DDBJ databases">
        <authorList>
            <person name="Chiriac C."/>
            <person name="Salcher M."/>
            <person name="Ghai R."/>
            <person name="Kavagutti S V."/>
        </authorList>
    </citation>
    <scope>NUCLEOTIDE SEQUENCE</scope>
</reference>
<evidence type="ECO:0008006" key="3">
    <source>
        <dbReference type="Google" id="ProtNLM"/>
    </source>
</evidence>